<protein>
    <submittedName>
        <fullName evidence="1">Uncharacterized protein</fullName>
    </submittedName>
</protein>
<accession>A0A9D4BRF9</accession>
<keyword evidence="2" id="KW-1185">Reference proteome</keyword>
<comment type="caution">
    <text evidence="1">The sequence shown here is derived from an EMBL/GenBank/DDBJ whole genome shotgun (WGS) entry which is preliminary data.</text>
</comment>
<dbReference type="EMBL" id="JAIWYP010000015">
    <property type="protein sequence ID" value="KAH3704701.1"/>
    <property type="molecule type" value="Genomic_DNA"/>
</dbReference>
<organism evidence="1 2">
    <name type="scientific">Dreissena polymorpha</name>
    <name type="common">Zebra mussel</name>
    <name type="synonym">Mytilus polymorpha</name>
    <dbReference type="NCBI Taxonomy" id="45954"/>
    <lineage>
        <taxon>Eukaryota</taxon>
        <taxon>Metazoa</taxon>
        <taxon>Spiralia</taxon>
        <taxon>Lophotrochozoa</taxon>
        <taxon>Mollusca</taxon>
        <taxon>Bivalvia</taxon>
        <taxon>Autobranchia</taxon>
        <taxon>Heteroconchia</taxon>
        <taxon>Euheterodonta</taxon>
        <taxon>Imparidentia</taxon>
        <taxon>Neoheterodontei</taxon>
        <taxon>Myida</taxon>
        <taxon>Dreissenoidea</taxon>
        <taxon>Dreissenidae</taxon>
        <taxon>Dreissena</taxon>
    </lineage>
</organism>
<name>A0A9D4BRF9_DREPO</name>
<dbReference type="AlphaFoldDB" id="A0A9D4BRF9"/>
<evidence type="ECO:0000313" key="1">
    <source>
        <dbReference type="EMBL" id="KAH3704701.1"/>
    </source>
</evidence>
<reference evidence="1" key="1">
    <citation type="journal article" date="2019" name="bioRxiv">
        <title>The Genome of the Zebra Mussel, Dreissena polymorpha: A Resource for Invasive Species Research.</title>
        <authorList>
            <person name="McCartney M.A."/>
            <person name="Auch B."/>
            <person name="Kono T."/>
            <person name="Mallez S."/>
            <person name="Zhang Y."/>
            <person name="Obille A."/>
            <person name="Becker A."/>
            <person name="Abrahante J.E."/>
            <person name="Garbe J."/>
            <person name="Badalamenti J.P."/>
            <person name="Herman A."/>
            <person name="Mangelson H."/>
            <person name="Liachko I."/>
            <person name="Sullivan S."/>
            <person name="Sone E.D."/>
            <person name="Koren S."/>
            <person name="Silverstein K.A.T."/>
            <person name="Beckman K.B."/>
            <person name="Gohl D.M."/>
        </authorList>
    </citation>
    <scope>NUCLEOTIDE SEQUENCE</scope>
    <source>
        <strain evidence="1">Duluth1</strain>
        <tissue evidence="1">Whole animal</tissue>
    </source>
</reference>
<dbReference type="Proteomes" id="UP000828390">
    <property type="component" value="Unassembled WGS sequence"/>
</dbReference>
<evidence type="ECO:0000313" key="2">
    <source>
        <dbReference type="Proteomes" id="UP000828390"/>
    </source>
</evidence>
<proteinExistence type="predicted"/>
<gene>
    <name evidence="1" type="ORF">DPMN_079763</name>
</gene>
<reference evidence="1" key="2">
    <citation type="submission" date="2020-11" db="EMBL/GenBank/DDBJ databases">
        <authorList>
            <person name="McCartney M.A."/>
            <person name="Auch B."/>
            <person name="Kono T."/>
            <person name="Mallez S."/>
            <person name="Becker A."/>
            <person name="Gohl D.M."/>
            <person name="Silverstein K.A.T."/>
            <person name="Koren S."/>
            <person name="Bechman K.B."/>
            <person name="Herman A."/>
            <person name="Abrahante J.E."/>
            <person name="Garbe J."/>
        </authorList>
    </citation>
    <scope>NUCLEOTIDE SEQUENCE</scope>
    <source>
        <strain evidence="1">Duluth1</strain>
        <tissue evidence="1">Whole animal</tissue>
    </source>
</reference>
<sequence length="63" mass="7555">MDSKESHQMAHPTMKSGPSIHMWLRSWAQVMTYKWKSMAHPTMKSGPSIRMRHRWWTPVITFK</sequence>